<reference evidence="5 7" key="3">
    <citation type="submission" date="2014-05" db="EMBL/GenBank/DDBJ databases">
        <title>Draft genome sequence of Halobacillus karajensis HK-03.</title>
        <authorList>
            <person name="Khelaifia S."/>
            <person name="Croce O."/>
            <person name="Lagier J.C."/>
            <person name="Raoult D."/>
        </authorList>
    </citation>
    <scope>NUCLEOTIDE SEQUENCE [LARGE SCALE GENOMIC DNA]</scope>
    <source>
        <strain evidence="5 7">HD-03</strain>
    </source>
</reference>
<dbReference type="InterPro" id="IPR047661">
    <property type="entry name" value="IstB"/>
</dbReference>
<keyword evidence="3" id="KW-0067">ATP-binding</keyword>
<dbReference type="GO" id="GO:0006260">
    <property type="term" value="P:DNA replication"/>
    <property type="evidence" value="ECO:0007669"/>
    <property type="project" value="TreeGrafter"/>
</dbReference>
<comment type="similarity">
    <text evidence="1">Belongs to the IS21/IS1162 putative ATP-binding protein family.</text>
</comment>
<dbReference type="EMBL" id="CCDI010000004">
    <property type="protein sequence ID" value="CDQ25307.1"/>
    <property type="molecule type" value="Genomic_DNA"/>
</dbReference>
<dbReference type="PIRSF" id="PIRSF003073">
    <property type="entry name" value="DNAC_TnpB_IstB"/>
    <property type="match status" value="1"/>
</dbReference>
<dbReference type="InterPro" id="IPR001270">
    <property type="entry name" value="ClpA/B"/>
</dbReference>
<reference evidence="5" key="1">
    <citation type="submission" date="2014-03" db="EMBL/GenBank/DDBJ databases">
        <authorList>
            <person name="Urmite Genomes"/>
        </authorList>
    </citation>
    <scope>NUCLEOTIDE SEQUENCE</scope>
    <source>
        <strain evidence="5">HD-03</strain>
    </source>
</reference>
<evidence type="ECO:0000259" key="4">
    <source>
        <dbReference type="SMART" id="SM00382"/>
    </source>
</evidence>
<dbReference type="Proteomes" id="UP000028868">
    <property type="component" value="Unassembled WGS sequence"/>
</dbReference>
<evidence type="ECO:0000256" key="1">
    <source>
        <dbReference type="ARBA" id="ARBA00008059"/>
    </source>
</evidence>
<dbReference type="RefSeq" id="WP_035507963.1">
    <property type="nucleotide sequence ID" value="NZ_CCDH010000004.1"/>
</dbReference>
<feature type="domain" description="AAA+ ATPase" evidence="4">
    <location>
        <begin position="99"/>
        <end position="232"/>
    </location>
</feature>
<dbReference type="Pfam" id="PF01695">
    <property type="entry name" value="IstB_IS21"/>
    <property type="match status" value="1"/>
</dbReference>
<name>A0A059NXX7_9BACI</name>
<organism evidence="5 7">
    <name type="scientific">Halobacillus karajensis</name>
    <dbReference type="NCBI Taxonomy" id="195088"/>
    <lineage>
        <taxon>Bacteria</taxon>
        <taxon>Bacillati</taxon>
        <taxon>Bacillota</taxon>
        <taxon>Bacilli</taxon>
        <taxon>Bacillales</taxon>
        <taxon>Bacillaceae</taxon>
        <taxon>Halobacillus</taxon>
    </lineage>
</organism>
<protein>
    <submittedName>
        <fullName evidence="5">Chromosomal replication initiator protein DnaA</fullName>
    </submittedName>
</protein>
<dbReference type="NCBIfam" id="NF038214">
    <property type="entry name" value="IS21_help_AAA"/>
    <property type="match status" value="1"/>
</dbReference>
<dbReference type="InterPro" id="IPR028350">
    <property type="entry name" value="DNAC/IstB-like"/>
</dbReference>
<gene>
    <name evidence="5" type="primary">dnaA_2</name>
    <name evidence="6" type="synonym">dnaA_3</name>
    <name evidence="5" type="ORF">BN983_01889</name>
    <name evidence="6" type="ORF">BN983_03625</name>
</gene>
<dbReference type="CDD" id="cd00009">
    <property type="entry name" value="AAA"/>
    <property type="match status" value="1"/>
</dbReference>
<keyword evidence="2" id="KW-0547">Nucleotide-binding</keyword>
<dbReference type="InterPro" id="IPR002611">
    <property type="entry name" value="IstB_ATP-bd"/>
</dbReference>
<comment type="caution">
    <text evidence="5">The sequence shown here is derived from an EMBL/GenBank/DDBJ whole genome shotgun (WGS) entry which is preliminary data.</text>
</comment>
<keyword evidence="7" id="KW-1185">Reference proteome</keyword>
<dbReference type="EMBL" id="CCDI010000002">
    <property type="protein sequence ID" value="CDQ23638.1"/>
    <property type="molecule type" value="Genomic_DNA"/>
</dbReference>
<evidence type="ECO:0000313" key="7">
    <source>
        <dbReference type="Proteomes" id="UP000028868"/>
    </source>
</evidence>
<proteinExistence type="inferred from homology"/>
<dbReference type="InterPro" id="IPR003593">
    <property type="entry name" value="AAA+_ATPase"/>
</dbReference>
<dbReference type="PRINTS" id="PR00300">
    <property type="entry name" value="CLPPROTEASEA"/>
</dbReference>
<sequence>MSQLNQLQDLMKTLRLTETANHLPTLIREAEQKDASFTQFLLDVATYEQKRREEKLLEKRFKWATFPFFSTLEEYDLKEQKSLSSKKLNQLKDLTWMEQLYNIIFLGPPGVGKTHLSIGLGIEALNQGYKVIFTTMGDLIHVLKTEEITRKSKTRMKRIREADLVIIDDLMFMAMDKQEANMFFHLINDLYNQTSIILTSNKGPKEWGELLGDQAITTAILDRILHRVEIIHLNEDSWRMKHRKTIFGQQSVSN</sequence>
<reference evidence="7" key="2">
    <citation type="submission" date="2014-03" db="EMBL/GenBank/DDBJ databases">
        <authorList>
            <person name="Urmite Genomes U."/>
        </authorList>
    </citation>
    <scope>NUCLEOTIDE SEQUENCE [LARGE SCALE GENOMIC DNA]</scope>
    <source>
        <strain evidence="7">HD-03</strain>
    </source>
</reference>
<dbReference type="AlphaFoldDB" id="A0A059NXX7"/>
<accession>A0A059NXX7</accession>
<dbReference type="SMART" id="SM00382">
    <property type="entry name" value="AAA"/>
    <property type="match status" value="1"/>
</dbReference>
<dbReference type="InterPro" id="IPR027417">
    <property type="entry name" value="P-loop_NTPase"/>
</dbReference>
<dbReference type="GO" id="GO:0005524">
    <property type="term" value="F:ATP binding"/>
    <property type="evidence" value="ECO:0007669"/>
    <property type="project" value="UniProtKB-KW"/>
</dbReference>
<evidence type="ECO:0000313" key="5">
    <source>
        <dbReference type="EMBL" id="CDQ23638.1"/>
    </source>
</evidence>
<dbReference type="OrthoDB" id="2052561at2"/>
<dbReference type="PANTHER" id="PTHR30050:SF4">
    <property type="entry name" value="ATP-BINDING PROTEIN RV3427C IN INSERTION SEQUENCE-RELATED"/>
    <property type="match status" value="1"/>
</dbReference>
<dbReference type="SUPFAM" id="SSF52540">
    <property type="entry name" value="P-loop containing nucleoside triphosphate hydrolases"/>
    <property type="match status" value="1"/>
</dbReference>
<evidence type="ECO:0000313" key="6">
    <source>
        <dbReference type="EMBL" id="CDQ25307.1"/>
    </source>
</evidence>
<evidence type="ECO:0000256" key="2">
    <source>
        <dbReference type="ARBA" id="ARBA00022741"/>
    </source>
</evidence>
<evidence type="ECO:0000256" key="3">
    <source>
        <dbReference type="ARBA" id="ARBA00022840"/>
    </source>
</evidence>
<dbReference type="PANTHER" id="PTHR30050">
    <property type="entry name" value="CHROMOSOMAL REPLICATION INITIATOR PROTEIN DNAA"/>
    <property type="match status" value="1"/>
</dbReference>
<dbReference type="Gene3D" id="3.40.50.300">
    <property type="entry name" value="P-loop containing nucleotide triphosphate hydrolases"/>
    <property type="match status" value="1"/>
</dbReference>